<keyword evidence="3" id="KW-1185">Reference proteome</keyword>
<proteinExistence type="predicted"/>
<name>A0A369TNJ1_9RHOB</name>
<dbReference type="PANTHER" id="PTHR33387:SF3">
    <property type="entry name" value="DUF985 DOMAIN-CONTAINING PROTEIN"/>
    <property type="match status" value="1"/>
</dbReference>
<sequence length="140" mass="15232">MDAETLIARLNLAPHPEGGHYRETWLAEAKDGDRPAGSCIYFLLTAGERSHWHRVDATEIWHFYAGAPLVLSLSETLDGPRQDLLLGPDFDAGAAPQVIVPEGHWQAARSTGAWTLVGCTVSPAFHFDGFTLADPDVDIP</sequence>
<organism evidence="2 3">
    <name type="scientific">Thalassococcus profundi</name>
    <dbReference type="NCBI Taxonomy" id="2282382"/>
    <lineage>
        <taxon>Bacteria</taxon>
        <taxon>Pseudomonadati</taxon>
        <taxon>Pseudomonadota</taxon>
        <taxon>Alphaproteobacteria</taxon>
        <taxon>Rhodobacterales</taxon>
        <taxon>Roseobacteraceae</taxon>
        <taxon>Thalassococcus</taxon>
    </lineage>
</organism>
<evidence type="ECO:0000313" key="3">
    <source>
        <dbReference type="Proteomes" id="UP000253977"/>
    </source>
</evidence>
<gene>
    <name evidence="2" type="ORF">DU478_07900</name>
</gene>
<dbReference type="Proteomes" id="UP000253977">
    <property type="component" value="Unassembled WGS sequence"/>
</dbReference>
<protein>
    <submittedName>
        <fullName evidence="2">Cupin domain-containing protein</fullName>
    </submittedName>
</protein>
<dbReference type="CDD" id="cd06121">
    <property type="entry name" value="cupin_YML079wp"/>
    <property type="match status" value="1"/>
</dbReference>
<dbReference type="RefSeq" id="WP_114510406.1">
    <property type="nucleotide sequence ID" value="NZ_QPMK01000004.1"/>
</dbReference>
<feature type="domain" description="DUF985" evidence="1">
    <location>
        <begin position="5"/>
        <end position="133"/>
    </location>
</feature>
<evidence type="ECO:0000259" key="1">
    <source>
        <dbReference type="Pfam" id="PF06172"/>
    </source>
</evidence>
<dbReference type="InterPro" id="IPR011051">
    <property type="entry name" value="RmlC_Cupin_sf"/>
</dbReference>
<dbReference type="InterPro" id="IPR039935">
    <property type="entry name" value="YML079W-like"/>
</dbReference>
<dbReference type="InterPro" id="IPR014710">
    <property type="entry name" value="RmlC-like_jellyroll"/>
</dbReference>
<dbReference type="OrthoDB" id="9798288at2"/>
<dbReference type="Gene3D" id="2.60.120.10">
    <property type="entry name" value="Jelly Rolls"/>
    <property type="match status" value="1"/>
</dbReference>
<dbReference type="AlphaFoldDB" id="A0A369TNJ1"/>
<evidence type="ECO:0000313" key="2">
    <source>
        <dbReference type="EMBL" id="RDD66861.1"/>
    </source>
</evidence>
<dbReference type="InterPro" id="IPR009327">
    <property type="entry name" value="Cupin_DUF985"/>
</dbReference>
<dbReference type="PANTHER" id="PTHR33387">
    <property type="entry name" value="RMLC-LIKE JELLY ROLL FOLD PROTEIN"/>
    <property type="match status" value="1"/>
</dbReference>
<reference evidence="2 3" key="1">
    <citation type="submission" date="2018-07" db="EMBL/GenBank/DDBJ databases">
        <title>Thalassococcus profundi sp. nov., a marine bacterium isolated from deep seawater of Okinawa Trough.</title>
        <authorList>
            <person name="Yu M."/>
        </authorList>
    </citation>
    <scope>NUCLEOTIDE SEQUENCE [LARGE SCALE GENOMIC DNA]</scope>
    <source>
        <strain evidence="2 3">WRAS1</strain>
    </source>
</reference>
<dbReference type="Pfam" id="PF06172">
    <property type="entry name" value="Cupin_5"/>
    <property type="match status" value="1"/>
</dbReference>
<dbReference type="SUPFAM" id="SSF51182">
    <property type="entry name" value="RmlC-like cupins"/>
    <property type="match status" value="1"/>
</dbReference>
<comment type="caution">
    <text evidence="2">The sequence shown here is derived from an EMBL/GenBank/DDBJ whole genome shotgun (WGS) entry which is preliminary data.</text>
</comment>
<accession>A0A369TNJ1</accession>
<dbReference type="EMBL" id="QPMK01000004">
    <property type="protein sequence ID" value="RDD66861.1"/>
    <property type="molecule type" value="Genomic_DNA"/>
</dbReference>